<reference evidence="1 2" key="1">
    <citation type="submission" date="2021-12" db="EMBL/GenBank/DDBJ databases">
        <title>Genome sequence of Kibdelosporangium philippinense ATCC 49844.</title>
        <authorList>
            <person name="Fedorov E.A."/>
            <person name="Omeragic M."/>
            <person name="Shalygina K.F."/>
            <person name="Maclea K.S."/>
        </authorList>
    </citation>
    <scope>NUCLEOTIDE SEQUENCE [LARGE SCALE GENOMIC DNA]</scope>
    <source>
        <strain evidence="1 2">ATCC 49844</strain>
    </source>
</reference>
<dbReference type="RefSeq" id="WP_233734536.1">
    <property type="nucleotide sequence ID" value="NZ_JAJVCN010000005.1"/>
</dbReference>
<dbReference type="EMBL" id="JAJVCN010000005">
    <property type="protein sequence ID" value="MCE7011777.1"/>
    <property type="molecule type" value="Genomic_DNA"/>
</dbReference>
<sequence length="50" mass="5199">MDCQLSVAEVIPTEPPGVIAVLLAKGTVSVDVTGLKLAVQLPPHLVSHVR</sequence>
<accession>A0ABS8ZVP5</accession>
<comment type="caution">
    <text evidence="1">The sequence shown here is derived from an EMBL/GenBank/DDBJ whole genome shotgun (WGS) entry which is preliminary data.</text>
</comment>
<evidence type="ECO:0000313" key="1">
    <source>
        <dbReference type="EMBL" id="MCE7011777.1"/>
    </source>
</evidence>
<organism evidence="1 2">
    <name type="scientific">Kibdelosporangium philippinense</name>
    <dbReference type="NCBI Taxonomy" id="211113"/>
    <lineage>
        <taxon>Bacteria</taxon>
        <taxon>Bacillati</taxon>
        <taxon>Actinomycetota</taxon>
        <taxon>Actinomycetes</taxon>
        <taxon>Pseudonocardiales</taxon>
        <taxon>Pseudonocardiaceae</taxon>
        <taxon>Kibdelosporangium</taxon>
    </lineage>
</organism>
<evidence type="ECO:0000313" key="2">
    <source>
        <dbReference type="Proteomes" id="UP001521150"/>
    </source>
</evidence>
<protein>
    <submittedName>
        <fullName evidence="1">Uncharacterized protein</fullName>
    </submittedName>
</protein>
<gene>
    <name evidence="1" type="ORF">LWC34_54535</name>
</gene>
<proteinExistence type="predicted"/>
<keyword evidence="2" id="KW-1185">Reference proteome</keyword>
<name>A0ABS8ZVP5_9PSEU</name>
<dbReference type="Proteomes" id="UP001521150">
    <property type="component" value="Unassembled WGS sequence"/>
</dbReference>